<keyword evidence="1" id="KW-0732">Signal</keyword>
<sequence>MERISIIFFSFCSLAILAGTISANSSTNEILQNNTHDISDVENHHINLLKPRSVQNDAKQSSVHENLVKNITQNGEHDMKNSSFLNKTSDTFASSTGDILGSYIKDMQISRFNRDQKSDAETYREGSTVGLSSHDILLDPGLISARPSRQAEKSDMNYSNLASIESISGDTSKSGQSVDSKNVVPSRVRSSNFKGDLGVAEDRYQPPYPYWYYRGQFPNERYRPYDRREPYHNYLRYPVFPGK</sequence>
<accession>A0A6I9VSH0</accession>
<reference evidence="3" key="1">
    <citation type="submission" date="2025-08" db="UniProtKB">
        <authorList>
            <consortium name="RefSeq"/>
        </authorList>
    </citation>
    <scope>IDENTIFICATION</scope>
</reference>
<organism evidence="2 3">
    <name type="scientific">Pogonomyrmex barbatus</name>
    <name type="common">red harvester ant</name>
    <dbReference type="NCBI Taxonomy" id="144034"/>
    <lineage>
        <taxon>Eukaryota</taxon>
        <taxon>Metazoa</taxon>
        <taxon>Ecdysozoa</taxon>
        <taxon>Arthropoda</taxon>
        <taxon>Hexapoda</taxon>
        <taxon>Insecta</taxon>
        <taxon>Pterygota</taxon>
        <taxon>Neoptera</taxon>
        <taxon>Endopterygota</taxon>
        <taxon>Hymenoptera</taxon>
        <taxon>Apocrita</taxon>
        <taxon>Aculeata</taxon>
        <taxon>Formicoidea</taxon>
        <taxon>Formicidae</taxon>
        <taxon>Myrmicinae</taxon>
        <taxon>Pogonomyrmex</taxon>
    </lineage>
</organism>
<proteinExistence type="predicted"/>
<dbReference type="GeneID" id="105421988"/>
<dbReference type="OrthoDB" id="7551018at2759"/>
<protein>
    <submittedName>
        <fullName evidence="3">Uncharacterized protein LOC105421988</fullName>
    </submittedName>
</protein>
<keyword evidence="2" id="KW-1185">Reference proteome</keyword>
<gene>
    <name evidence="3" type="primary">LOC105421988</name>
</gene>
<evidence type="ECO:0000313" key="3">
    <source>
        <dbReference type="RefSeq" id="XP_011629493.1"/>
    </source>
</evidence>
<dbReference type="KEGG" id="pbar:105421988"/>
<evidence type="ECO:0000256" key="1">
    <source>
        <dbReference type="SAM" id="SignalP"/>
    </source>
</evidence>
<dbReference type="Proteomes" id="UP000504615">
    <property type="component" value="Unplaced"/>
</dbReference>
<dbReference type="RefSeq" id="XP_011629493.1">
    <property type="nucleotide sequence ID" value="XM_011631191.1"/>
</dbReference>
<evidence type="ECO:0000313" key="2">
    <source>
        <dbReference type="Proteomes" id="UP000504615"/>
    </source>
</evidence>
<feature type="chain" id="PRO_5026682325" evidence="1">
    <location>
        <begin position="24"/>
        <end position="243"/>
    </location>
</feature>
<dbReference type="AlphaFoldDB" id="A0A6I9VSH0"/>
<feature type="signal peptide" evidence="1">
    <location>
        <begin position="1"/>
        <end position="23"/>
    </location>
</feature>
<name>A0A6I9VSH0_9HYME</name>